<dbReference type="RefSeq" id="WP_114497733.1">
    <property type="nucleotide sequence ID" value="NZ_QPJW01000007.1"/>
</dbReference>
<accession>A0A369BCA0</accession>
<dbReference type="PANTHER" id="PTHR36842">
    <property type="entry name" value="PROTEIN TOLB HOMOLOG"/>
    <property type="match status" value="1"/>
</dbReference>
<reference evidence="4 5" key="1">
    <citation type="submission" date="2018-07" db="EMBL/GenBank/DDBJ databases">
        <title>Genomic Encyclopedia of Type Strains, Phase III (KMG-III): the genomes of soil and plant-associated and newly described type strains.</title>
        <authorList>
            <person name="Whitman W."/>
        </authorList>
    </citation>
    <scope>NUCLEOTIDE SEQUENCE [LARGE SCALE GENOMIC DNA]</scope>
    <source>
        <strain evidence="4 5">CECT 8333</strain>
    </source>
</reference>
<evidence type="ECO:0000256" key="2">
    <source>
        <dbReference type="SAM" id="SignalP"/>
    </source>
</evidence>
<dbReference type="OrthoDB" id="2658151at2"/>
<dbReference type="Proteomes" id="UP000253090">
    <property type="component" value="Unassembled WGS sequence"/>
</dbReference>
<feature type="domain" description="SLH" evidence="3">
    <location>
        <begin position="633"/>
        <end position="691"/>
    </location>
</feature>
<gene>
    <name evidence="4" type="ORF">DFP94_107183</name>
</gene>
<dbReference type="AlphaFoldDB" id="A0A369BCA0"/>
<name>A0A369BCA0_9BACL</name>
<feature type="chain" id="PRO_5039619389" evidence="2">
    <location>
        <begin position="34"/>
        <end position="691"/>
    </location>
</feature>
<feature type="domain" description="SLH" evidence="3">
    <location>
        <begin position="506"/>
        <end position="569"/>
    </location>
</feature>
<dbReference type="PROSITE" id="PS51272">
    <property type="entry name" value="SLH"/>
    <property type="match status" value="3"/>
</dbReference>
<keyword evidence="2" id="KW-0732">Signal</keyword>
<evidence type="ECO:0000256" key="1">
    <source>
        <dbReference type="SAM" id="MobiDB-lite"/>
    </source>
</evidence>
<evidence type="ECO:0000259" key="3">
    <source>
        <dbReference type="PROSITE" id="PS51272"/>
    </source>
</evidence>
<dbReference type="InterPro" id="IPR001119">
    <property type="entry name" value="SLH_dom"/>
</dbReference>
<feature type="region of interest" description="Disordered" evidence="1">
    <location>
        <begin position="338"/>
        <end position="372"/>
    </location>
</feature>
<dbReference type="EMBL" id="QPJW01000007">
    <property type="protein sequence ID" value="RCX18228.1"/>
    <property type="molecule type" value="Genomic_DNA"/>
</dbReference>
<evidence type="ECO:0000313" key="5">
    <source>
        <dbReference type="Proteomes" id="UP000253090"/>
    </source>
</evidence>
<feature type="compositionally biased region" description="Low complexity" evidence="1">
    <location>
        <begin position="348"/>
        <end position="365"/>
    </location>
</feature>
<comment type="caution">
    <text evidence="4">The sequence shown here is derived from an EMBL/GenBank/DDBJ whole genome shotgun (WGS) entry which is preliminary data.</text>
</comment>
<keyword evidence="5" id="KW-1185">Reference proteome</keyword>
<proteinExistence type="predicted"/>
<protein>
    <submittedName>
        <fullName evidence="4">S-layer family protein</fullName>
    </submittedName>
</protein>
<evidence type="ECO:0000313" key="4">
    <source>
        <dbReference type="EMBL" id="RCX18228.1"/>
    </source>
</evidence>
<sequence length="691" mass="73288">MNELPTRKGTRNWRRLCLLWAAACLAGSSGALTVVPARTAAAEGAVMSGAVSKSDSSVSGGTVVWLNRAVDGETQIYTRDEVTGSVKAITTRNTAKDVPYIQGTTVVWADKGDQDPASANWDIYSYDLSTGVEQKLNRRAGEYANPSVDGSGVVWSDNQKYGRIVYHDLATGAEASLGEGRYPVLVNGRVIYKNARDGGLSVLELDSGVTRSLVSLGGSHAVDWFVTNGEYVLYKQKNGSLESKYAVVFLQDQLAEPQDLTPMTSKQEEYAFMSIGDTQAAFLVNEGGQAVLKGVNLATAKIYSLGETGSGKKYIGFSGDRLVYAQTDGSLGSLDLGKYNTGPAAGEGPTSSTGSSSSPSGSTSGDSAAKASAKFTIGPEGGTASLKDGRVRLEVASGIFAEETEITLTELERAGLPLKDEKGRVLEAAGAVWNIQAAGDFGKKAQLALAYDDEAYWTGHREKLGIYRYDNALGYWTYIGGATSDSNGRIVRTSIGLSGTYAVLLRKVSFGDLNSSHWAVKEVEVLAARGIVDGMGADAFAPKDTLTRAQFSKMLAGALGISPVTPAQPTFRDVASAKWSFGWVEAAAAAGIAEGDQGLFRPEDALTREQMMAMLVRAAEERLGEGQQQEAGLDKFEDRASISAWALPLVEQAVSLHLVEGSGDRINARATTTRAEAATVVYRLLERIGQL</sequence>
<feature type="signal peptide" evidence="2">
    <location>
        <begin position="1"/>
        <end position="33"/>
    </location>
</feature>
<dbReference type="SUPFAM" id="SSF69304">
    <property type="entry name" value="Tricorn protease N-terminal domain"/>
    <property type="match status" value="1"/>
</dbReference>
<dbReference type="PANTHER" id="PTHR36842:SF1">
    <property type="entry name" value="PROTEIN TOLB"/>
    <property type="match status" value="1"/>
</dbReference>
<dbReference type="Pfam" id="PF00395">
    <property type="entry name" value="SLH"/>
    <property type="match status" value="3"/>
</dbReference>
<feature type="domain" description="SLH" evidence="3">
    <location>
        <begin position="570"/>
        <end position="629"/>
    </location>
</feature>
<organism evidence="4 5">
    <name type="scientific">Fontibacillus phaseoli</name>
    <dbReference type="NCBI Taxonomy" id="1416533"/>
    <lineage>
        <taxon>Bacteria</taxon>
        <taxon>Bacillati</taxon>
        <taxon>Bacillota</taxon>
        <taxon>Bacilli</taxon>
        <taxon>Bacillales</taxon>
        <taxon>Paenibacillaceae</taxon>
        <taxon>Fontibacillus</taxon>
    </lineage>
</organism>